<evidence type="ECO:0000313" key="3">
    <source>
        <dbReference type="EMBL" id="QPD04993.1"/>
    </source>
</evidence>
<evidence type="ECO:0000256" key="1">
    <source>
        <dbReference type="SAM" id="SignalP"/>
    </source>
</evidence>
<evidence type="ECO:0000313" key="4">
    <source>
        <dbReference type="Proteomes" id="UP000593737"/>
    </source>
</evidence>
<dbReference type="Proteomes" id="UP000593737">
    <property type="component" value="Chromosome"/>
</dbReference>
<protein>
    <recommendedName>
        <fullName evidence="2">Surface-adhesin protein E-like domain-containing protein</fullName>
    </recommendedName>
</protein>
<feature type="chain" id="PRO_5032454995" description="Surface-adhesin protein E-like domain-containing protein" evidence="1">
    <location>
        <begin position="34"/>
        <end position="142"/>
    </location>
</feature>
<evidence type="ECO:0000259" key="2">
    <source>
        <dbReference type="Pfam" id="PF16747"/>
    </source>
</evidence>
<sequence length="142" mass="16264">MAKYPLKVFRVPGMVAFCVMVAYVPLVGAVAQAAEWVNVGGTHKFDRYVDMTTIGVSGQRVTLWTMRDFRVERAIPRGPYRSIRIKRQYDCHGKKSRSLHQWFYKQAMGQGRVLYAAQATREWSRVIPGSDDESEMKIACGW</sequence>
<accession>A0A7S8FFN3</accession>
<gene>
    <name evidence="3" type="ORF">Nkreftii_002767</name>
</gene>
<feature type="signal peptide" evidence="1">
    <location>
        <begin position="1"/>
        <end position="33"/>
    </location>
</feature>
<keyword evidence="1" id="KW-0732">Signal</keyword>
<dbReference type="AlphaFoldDB" id="A0A7S8FFN3"/>
<name>A0A7S8FFN3_9BACT</name>
<organism evidence="3 4">
    <name type="scientific">Candidatus Nitrospira kreftii</name>
    <dbReference type="NCBI Taxonomy" id="2652173"/>
    <lineage>
        <taxon>Bacteria</taxon>
        <taxon>Pseudomonadati</taxon>
        <taxon>Nitrospirota</taxon>
        <taxon>Nitrospiria</taxon>
        <taxon>Nitrospirales</taxon>
        <taxon>Nitrospiraceae</taxon>
        <taxon>Nitrospira</taxon>
    </lineage>
</organism>
<feature type="domain" description="Surface-adhesin protein E-like" evidence="2">
    <location>
        <begin position="36"/>
        <end position="141"/>
    </location>
</feature>
<proteinExistence type="predicted"/>
<dbReference type="InterPro" id="IPR031939">
    <property type="entry name" value="Adhesin_E-like"/>
</dbReference>
<dbReference type="EMBL" id="CP047423">
    <property type="protein sequence ID" value="QPD04993.1"/>
    <property type="molecule type" value="Genomic_DNA"/>
</dbReference>
<dbReference type="KEGG" id="nkf:Nkreftii_002767"/>
<reference evidence="3 4" key="1">
    <citation type="journal article" date="2020" name="ISME J.">
        <title>Enrichment and physiological characterization of a novel comammox Nitrospira indicates ammonium inhibition of complete nitrification.</title>
        <authorList>
            <person name="Sakoula D."/>
            <person name="Koch H."/>
            <person name="Frank J."/>
            <person name="Jetten M.S.M."/>
            <person name="van Kessel M.A.H.J."/>
            <person name="Lucker S."/>
        </authorList>
    </citation>
    <scope>NUCLEOTIDE SEQUENCE [LARGE SCALE GENOMIC DNA]</scope>
    <source>
        <strain evidence="3">Comreactor17</strain>
    </source>
</reference>
<dbReference type="Pfam" id="PF16747">
    <property type="entry name" value="Adhesin_E"/>
    <property type="match status" value="1"/>
</dbReference>